<reference evidence="1" key="1">
    <citation type="submission" date="2021-05" db="EMBL/GenBank/DDBJ databases">
        <authorList>
            <person name="Scholz U."/>
            <person name="Mascher M."/>
            <person name="Fiebig A."/>
        </authorList>
    </citation>
    <scope>NUCLEOTIDE SEQUENCE [LARGE SCALE GENOMIC DNA]</scope>
</reference>
<reference evidence="1" key="2">
    <citation type="submission" date="2025-09" db="UniProtKB">
        <authorList>
            <consortium name="EnsemblPlants"/>
        </authorList>
    </citation>
    <scope>IDENTIFICATION</scope>
</reference>
<organism evidence="1 2">
    <name type="scientific">Avena sativa</name>
    <name type="common">Oat</name>
    <dbReference type="NCBI Taxonomy" id="4498"/>
    <lineage>
        <taxon>Eukaryota</taxon>
        <taxon>Viridiplantae</taxon>
        <taxon>Streptophyta</taxon>
        <taxon>Embryophyta</taxon>
        <taxon>Tracheophyta</taxon>
        <taxon>Spermatophyta</taxon>
        <taxon>Magnoliopsida</taxon>
        <taxon>Liliopsida</taxon>
        <taxon>Poales</taxon>
        <taxon>Poaceae</taxon>
        <taxon>BOP clade</taxon>
        <taxon>Pooideae</taxon>
        <taxon>Poodae</taxon>
        <taxon>Poeae</taxon>
        <taxon>Poeae Chloroplast Group 1 (Aveneae type)</taxon>
        <taxon>Aveninae</taxon>
        <taxon>Avena</taxon>
    </lineage>
</organism>
<proteinExistence type="predicted"/>
<name>A0ACD5V5Z2_AVESA</name>
<keyword evidence="2" id="KW-1185">Reference proteome</keyword>
<dbReference type="EnsemblPlants" id="AVESA.00010b.r2.2DG0380270.1">
    <property type="protein sequence ID" value="AVESA.00010b.r2.2DG0380270.1.CDS"/>
    <property type="gene ID" value="AVESA.00010b.r2.2DG0380270"/>
</dbReference>
<dbReference type="Proteomes" id="UP001732700">
    <property type="component" value="Chromosome 2D"/>
</dbReference>
<protein>
    <submittedName>
        <fullName evidence="1">Uncharacterized protein</fullName>
    </submittedName>
</protein>
<accession>A0ACD5V5Z2</accession>
<evidence type="ECO:0000313" key="2">
    <source>
        <dbReference type="Proteomes" id="UP001732700"/>
    </source>
</evidence>
<evidence type="ECO:0000313" key="1">
    <source>
        <dbReference type="EnsemblPlants" id="AVESA.00010b.r2.2DG0380270.1.CDS"/>
    </source>
</evidence>
<sequence>MLLPPPSYLLPPPPESSEADTQFALPRRLLPIRRRARHSPPLHDAEAVPLPDSEVHVLSDESAADPEAVLPPDSEVHVLSPAADAEAVPLPDSEVLALSDVPAADPEAVLLPDSEVLVLSDVPAADPANLMCAFQGGASSPARALGRLPGPGRHAYLCLMPEPALTIQPLKAPLLLPSSTATAAAAVPVADFPARVLLNWSDRLVFDSAGGASSPARALGRLPGPGRHAYLCLMPEPALTIQPLKTPLLLPSSTATAAAVPVADFPARVLLNWSNRLVFDSAVLHGGDVLVFAKGVIRRQVANQADLQCVYRDRAGAVVASFPAIASAQQVARCSPPPMHLSSGSTELRVTLAITGEEPVPSLATYRPLQSGILVTPRRNMLCACTMVRNISKFVWEWVLYHAALGVDQFFLYDNGSEDNLADQVAQLRSAGIDVSTVAWPWIKTQEAGLSHCAAAHQTSCQWMAFIDVDEFIFSPRWKSLEKPSKSMLQAILSVDPWIGQIYVPCYDFGPSGQTAHPQEGVCQGYTCRLKDMQRHKSVVRLDAVGQSLQNSVHHFILKSAFNATWTRLARVNHYKYQAWTEFKVKFKRRVSAYVADWADPVDLQSKDRAPGLGVDAIEPPGWAEKFCQVKDTVMQELSAKWFGIGFARQASTTDFKSEGPHGTRTGDIAPSPSVP</sequence>